<dbReference type="InterPro" id="IPR036921">
    <property type="entry name" value="PurM-like_N_sf"/>
</dbReference>
<keyword evidence="9" id="KW-1185">Reference proteome</keyword>
<reference evidence="8 9" key="2">
    <citation type="journal article" date="2012" name="Stand. Genomic Sci.">
        <title>Genome sequence of the moderately thermophilic, amino-acid-degrading and sulfur-reducing bacterium Thermovirga lienii type strain (Cas60314(T)).</title>
        <authorList>
            <person name="Goker M."/>
            <person name="Saunders E."/>
            <person name="Lapidus A."/>
            <person name="Nolan M."/>
            <person name="Lucas S."/>
            <person name="Hammon N."/>
            <person name="Deshpande S."/>
            <person name="Cheng J.F."/>
            <person name="Han C."/>
            <person name="Tapia R."/>
            <person name="Goodwin L.A."/>
            <person name="Pitluck S."/>
            <person name="Liolios K."/>
            <person name="Mavromatis K."/>
            <person name="Pagani I."/>
            <person name="Ivanova N."/>
            <person name="Mikhailova N."/>
            <person name="Pati A."/>
            <person name="Chen A."/>
            <person name="Palaniappan K."/>
            <person name="Land M."/>
            <person name="Chang Y.J."/>
            <person name="Jeffries C.D."/>
            <person name="Brambilla E.M."/>
            <person name="Rohde M."/>
            <person name="Spring S."/>
            <person name="Detter J.C."/>
            <person name="Woyke T."/>
            <person name="Bristow J."/>
            <person name="Eisen J.A."/>
            <person name="Markowitz V."/>
            <person name="Hugenholtz P."/>
            <person name="Kyrpides N.C."/>
            <person name="Klenk H.P."/>
        </authorList>
    </citation>
    <scope>NUCLEOTIDE SEQUENCE [LARGE SCALE GENOMIC DNA]</scope>
    <source>
        <strain evidence="9">ATCC BAA-1197 / DSM 17291 / Cas60314</strain>
    </source>
</reference>
<dbReference type="InterPro" id="IPR016188">
    <property type="entry name" value="PurM-like_N"/>
</dbReference>
<feature type="domain" description="PurM-like C-terminal" evidence="7">
    <location>
        <begin position="137"/>
        <end position="313"/>
    </location>
</feature>
<organism evidence="8 9">
    <name type="scientific">Thermovirga lienii (strain ATCC BAA-1197 / DSM 17291 / Cas60314)</name>
    <dbReference type="NCBI Taxonomy" id="580340"/>
    <lineage>
        <taxon>Bacteria</taxon>
        <taxon>Thermotogati</taxon>
        <taxon>Synergistota</taxon>
        <taxon>Synergistia</taxon>
        <taxon>Synergistales</taxon>
        <taxon>Thermovirgaceae</taxon>
        <taxon>Thermovirga</taxon>
    </lineage>
</organism>
<evidence type="ECO:0000256" key="5">
    <source>
        <dbReference type="ARBA" id="ARBA00023266"/>
    </source>
</evidence>
<dbReference type="AlphaFoldDB" id="G7V5H1"/>
<dbReference type="Pfam" id="PF02769">
    <property type="entry name" value="AIRS_C"/>
    <property type="match status" value="1"/>
</dbReference>
<dbReference type="GO" id="GO:0005737">
    <property type="term" value="C:cytoplasm"/>
    <property type="evidence" value="ECO:0007669"/>
    <property type="project" value="TreeGrafter"/>
</dbReference>
<dbReference type="STRING" id="580340.Tlie_0052"/>
<dbReference type="PANTHER" id="PTHR10256">
    <property type="entry name" value="SELENIDE, WATER DIKINASE"/>
    <property type="match status" value="1"/>
</dbReference>
<dbReference type="KEGG" id="tli:Tlie_0052"/>
<dbReference type="GO" id="GO:0005524">
    <property type="term" value="F:ATP binding"/>
    <property type="evidence" value="ECO:0007669"/>
    <property type="project" value="UniProtKB-KW"/>
</dbReference>
<keyword evidence="1" id="KW-0808">Transferase</keyword>
<protein>
    <submittedName>
        <fullName evidence="8">Selenide, water dikinase</fullName>
    </submittedName>
</protein>
<dbReference type="SUPFAM" id="SSF56042">
    <property type="entry name" value="PurM C-terminal domain-like"/>
    <property type="match status" value="1"/>
</dbReference>
<dbReference type="PANTHER" id="PTHR10256:SF0">
    <property type="entry name" value="INACTIVE SELENIDE, WATER DIKINASE-LIKE PROTEIN-RELATED"/>
    <property type="match status" value="1"/>
</dbReference>
<dbReference type="PIRSF" id="PIRSF036407">
    <property type="entry name" value="Selenphspht_syn"/>
    <property type="match status" value="1"/>
</dbReference>
<dbReference type="NCBIfam" id="TIGR00476">
    <property type="entry name" value="selD"/>
    <property type="match status" value="1"/>
</dbReference>
<dbReference type="Proteomes" id="UP000005868">
    <property type="component" value="Chromosome"/>
</dbReference>
<evidence type="ECO:0000256" key="3">
    <source>
        <dbReference type="ARBA" id="ARBA00022777"/>
    </source>
</evidence>
<evidence type="ECO:0000256" key="2">
    <source>
        <dbReference type="ARBA" id="ARBA00022741"/>
    </source>
</evidence>
<evidence type="ECO:0000259" key="6">
    <source>
        <dbReference type="Pfam" id="PF00586"/>
    </source>
</evidence>
<evidence type="ECO:0000313" key="8">
    <source>
        <dbReference type="EMBL" id="AER65798.1"/>
    </source>
</evidence>
<dbReference type="GO" id="GO:0016260">
    <property type="term" value="P:selenocysteine biosynthetic process"/>
    <property type="evidence" value="ECO:0007669"/>
    <property type="project" value="TreeGrafter"/>
</dbReference>
<dbReference type="InterPro" id="IPR010918">
    <property type="entry name" value="PurM-like_C_dom"/>
</dbReference>
<proteinExistence type="predicted"/>
<gene>
    <name evidence="8" type="ordered locus">Tlie_0052</name>
</gene>
<dbReference type="eggNOG" id="COG0709">
    <property type="taxonomic scope" value="Bacteria"/>
</dbReference>
<dbReference type="Gene3D" id="3.30.1330.10">
    <property type="entry name" value="PurM-like, N-terminal domain"/>
    <property type="match status" value="1"/>
</dbReference>
<dbReference type="GO" id="GO:0004756">
    <property type="term" value="F:selenide, water dikinase activity"/>
    <property type="evidence" value="ECO:0007669"/>
    <property type="project" value="TreeGrafter"/>
</dbReference>
<dbReference type="InterPro" id="IPR004536">
    <property type="entry name" value="SPS/SelD"/>
</dbReference>
<keyword evidence="5" id="KW-0711">Selenium</keyword>
<reference evidence="9" key="1">
    <citation type="submission" date="2011-10" db="EMBL/GenBank/DDBJ databases">
        <title>The complete genome of chromosome of Thermovirga lienii DSM 17291.</title>
        <authorList>
            <consortium name="US DOE Joint Genome Institute (JGI-PGF)"/>
            <person name="Lucas S."/>
            <person name="Copeland A."/>
            <person name="Lapidus A."/>
            <person name="Glavina del Rio T."/>
            <person name="Dalin E."/>
            <person name="Tice H."/>
            <person name="Bruce D."/>
            <person name="Goodwin L."/>
            <person name="Pitluck S."/>
            <person name="Peters L."/>
            <person name="Mikhailova N."/>
            <person name="Saunders E."/>
            <person name="Kyrpides N."/>
            <person name="Mavromatis K."/>
            <person name="Ivanova N."/>
            <person name="Last F.I."/>
            <person name="Brettin T."/>
            <person name="Detter J.C."/>
            <person name="Han C."/>
            <person name="Larimer F."/>
            <person name="Land M."/>
            <person name="Hauser L."/>
            <person name="Markowitz V."/>
            <person name="Cheng J.-F."/>
            <person name="Hugenholtz P."/>
            <person name="Woyke T."/>
            <person name="Wu D."/>
            <person name="Spring S."/>
            <person name="Schroeder M."/>
            <person name="Brambilla E.-M."/>
            <person name="Klenk H.-P."/>
            <person name="Eisen J.A."/>
        </authorList>
    </citation>
    <scope>NUCLEOTIDE SEQUENCE [LARGE SCALE GENOMIC DNA]</scope>
    <source>
        <strain evidence="9">ATCC BAA-1197 / DSM 17291 / Cas60314</strain>
    </source>
</reference>
<feature type="domain" description="PurM-like N-terminal" evidence="6">
    <location>
        <begin position="17"/>
        <end position="125"/>
    </location>
</feature>
<dbReference type="Gene3D" id="3.90.650.10">
    <property type="entry name" value="PurM-like C-terminal domain"/>
    <property type="match status" value="1"/>
</dbReference>
<evidence type="ECO:0000313" key="9">
    <source>
        <dbReference type="Proteomes" id="UP000005868"/>
    </source>
</evidence>
<dbReference type="HOGENOM" id="CLU_032859_0_0_0"/>
<keyword evidence="4" id="KW-0067">ATP-binding</keyword>
<dbReference type="EMBL" id="CP003096">
    <property type="protein sequence ID" value="AER65798.1"/>
    <property type="molecule type" value="Genomic_DNA"/>
</dbReference>
<dbReference type="InterPro" id="IPR036676">
    <property type="entry name" value="PurM-like_C_sf"/>
</dbReference>
<evidence type="ECO:0000256" key="1">
    <source>
        <dbReference type="ARBA" id="ARBA00022679"/>
    </source>
</evidence>
<accession>G7V5H1</accession>
<sequence>MVKPEGKTFLVAGWEHGEDAAVWEIDERRLGILTVDFITPVVDDPFAFGQIAAANSLSDVFAMGGRPLVALNVVGFPVNCQPLDVLKEILRGGQERVMAAGALLAGGHSVDDEEPKYGLVVYGEVERDRIWKVTGAREGDVLILTKPLGTGMIITALQAEMAQEKEIKEAVESMGTLNDLPLKLSDDLLTQVHACTDVTGFGLAGHLLDMLSESSLDVLLEPEKIPILEGALEKANMGLVPAGTYRNRELYEPRVEGLEGLSLPLADVLFDAQTSGGLLLAVPEHVAEGFCRECQKAGFVKASPIGRFVKGQGKMVLET</sequence>
<evidence type="ECO:0000259" key="7">
    <source>
        <dbReference type="Pfam" id="PF02769"/>
    </source>
</evidence>
<keyword evidence="3 8" id="KW-0418">Kinase</keyword>
<evidence type="ECO:0000256" key="4">
    <source>
        <dbReference type="ARBA" id="ARBA00022840"/>
    </source>
</evidence>
<dbReference type="SUPFAM" id="SSF55326">
    <property type="entry name" value="PurM N-terminal domain-like"/>
    <property type="match status" value="1"/>
</dbReference>
<dbReference type="CDD" id="cd02195">
    <property type="entry name" value="SelD"/>
    <property type="match status" value="1"/>
</dbReference>
<keyword evidence="2" id="KW-0547">Nucleotide-binding</keyword>
<name>G7V5H1_THELD</name>
<dbReference type="Pfam" id="PF00586">
    <property type="entry name" value="AIRS"/>
    <property type="match status" value="1"/>
</dbReference>